<dbReference type="PANTHER" id="PTHR23419:SF8">
    <property type="entry name" value="FI09726P"/>
    <property type="match status" value="1"/>
</dbReference>
<dbReference type="Proteomes" id="UP000609651">
    <property type="component" value="Unassembled WGS sequence"/>
</dbReference>
<dbReference type="InterPro" id="IPR004323">
    <property type="entry name" value="Ion_tolerance_CutA"/>
</dbReference>
<accession>A0ABX1VGB0</accession>
<proteinExistence type="inferred from homology"/>
<protein>
    <submittedName>
        <fullName evidence="2">Divalent-cation tolerance protein CutA</fullName>
    </submittedName>
</protein>
<dbReference type="PANTHER" id="PTHR23419">
    <property type="entry name" value="DIVALENT CATION TOLERANCE CUTA-RELATED"/>
    <property type="match status" value="1"/>
</dbReference>
<dbReference type="Gene3D" id="3.30.70.120">
    <property type="match status" value="1"/>
</dbReference>
<comment type="similarity">
    <text evidence="1">Belongs to the CutA family.</text>
</comment>
<dbReference type="Pfam" id="PF03091">
    <property type="entry name" value="CutA1"/>
    <property type="match status" value="1"/>
</dbReference>
<evidence type="ECO:0000313" key="3">
    <source>
        <dbReference type="Proteomes" id="UP000609651"/>
    </source>
</evidence>
<dbReference type="InterPro" id="IPR011322">
    <property type="entry name" value="N-reg_PII-like_a/b"/>
</dbReference>
<comment type="caution">
    <text evidence="2">The sequence shown here is derived from an EMBL/GenBank/DDBJ whole genome shotgun (WGS) entry which is preliminary data.</text>
</comment>
<gene>
    <name evidence="2" type="primary">cutA</name>
    <name evidence="2" type="ORF">LzC2_19060</name>
</gene>
<sequence>MTVQFPPEGDRPADRVAFLYATAPDAKTAASLARALVEERLIACGNVLPGMQSVYRWEGSVTTDTEAVLIAKTTADRAAAAIARLAELHPYEIPAITRFDAAGALPAFAAWVSEEASGER</sequence>
<dbReference type="RefSeq" id="WP_171186223.1">
    <property type="nucleotide sequence ID" value="NZ_WTPX01000051.1"/>
</dbReference>
<name>A0ABX1VGB0_9PLAN</name>
<keyword evidence="3" id="KW-1185">Reference proteome</keyword>
<evidence type="ECO:0000256" key="1">
    <source>
        <dbReference type="ARBA" id="ARBA00010169"/>
    </source>
</evidence>
<organism evidence="2 3">
    <name type="scientific">Alienimonas chondri</name>
    <dbReference type="NCBI Taxonomy" id="2681879"/>
    <lineage>
        <taxon>Bacteria</taxon>
        <taxon>Pseudomonadati</taxon>
        <taxon>Planctomycetota</taxon>
        <taxon>Planctomycetia</taxon>
        <taxon>Planctomycetales</taxon>
        <taxon>Planctomycetaceae</taxon>
        <taxon>Alienimonas</taxon>
    </lineage>
</organism>
<dbReference type="SUPFAM" id="SSF54913">
    <property type="entry name" value="GlnB-like"/>
    <property type="match status" value="1"/>
</dbReference>
<dbReference type="InterPro" id="IPR015867">
    <property type="entry name" value="N-reg_PII/ATP_PRibTrfase_C"/>
</dbReference>
<reference evidence="2 3" key="1">
    <citation type="journal article" date="2020" name="Syst. Appl. Microbiol.">
        <title>Alienimonas chondri sp. nov., a novel planctomycete isolated from the biofilm of the red alga Chondrus crispus.</title>
        <authorList>
            <person name="Vitorino I."/>
            <person name="Albuquerque L."/>
            <person name="Wiegand S."/>
            <person name="Kallscheuer N."/>
            <person name="da Costa M.S."/>
            <person name="Lobo-da-Cunha A."/>
            <person name="Jogler C."/>
            <person name="Lage O.M."/>
        </authorList>
    </citation>
    <scope>NUCLEOTIDE SEQUENCE [LARGE SCALE GENOMIC DNA]</scope>
    <source>
        <strain evidence="2 3">LzC2</strain>
    </source>
</reference>
<dbReference type="EMBL" id="WTPX01000051">
    <property type="protein sequence ID" value="NNJ25831.1"/>
    <property type="molecule type" value="Genomic_DNA"/>
</dbReference>
<evidence type="ECO:0000313" key="2">
    <source>
        <dbReference type="EMBL" id="NNJ25831.1"/>
    </source>
</evidence>